<evidence type="ECO:0000256" key="1">
    <source>
        <dbReference type="ARBA" id="ARBA00001164"/>
    </source>
</evidence>
<protein>
    <recommendedName>
        <fullName evidence="4 9">N-(5'-phosphoribosyl)anthranilate isomerase</fullName>
        <shortName evidence="9">PRAI</shortName>
        <ecNumber evidence="3 9">5.3.1.24</ecNumber>
    </recommendedName>
</protein>
<dbReference type="Proteomes" id="UP000267223">
    <property type="component" value="Unassembled WGS sequence"/>
</dbReference>
<accession>A0A3M9N4P5</accession>
<dbReference type="HAMAP" id="MF_00135">
    <property type="entry name" value="PRAI"/>
    <property type="match status" value="1"/>
</dbReference>
<comment type="pathway">
    <text evidence="2 9">Amino-acid biosynthesis; L-tryptophan biosynthesis; L-tryptophan from chorismate: step 3/5.</text>
</comment>
<dbReference type="GO" id="GO:0000162">
    <property type="term" value="P:L-tryptophan biosynthetic process"/>
    <property type="evidence" value="ECO:0007669"/>
    <property type="project" value="UniProtKB-UniRule"/>
</dbReference>
<dbReference type="UniPathway" id="UPA00035">
    <property type="reaction ID" value="UER00042"/>
</dbReference>
<comment type="caution">
    <text evidence="11">The sequence shown here is derived from an EMBL/GenBank/DDBJ whole genome shotgun (WGS) entry which is preliminary data.</text>
</comment>
<evidence type="ECO:0000256" key="4">
    <source>
        <dbReference type="ARBA" id="ARBA00022272"/>
    </source>
</evidence>
<keyword evidence="5 9" id="KW-0028">Amino-acid biosynthesis</keyword>
<dbReference type="Gene3D" id="3.20.20.70">
    <property type="entry name" value="Aldolase class I"/>
    <property type="match status" value="1"/>
</dbReference>
<comment type="similarity">
    <text evidence="9">Belongs to the TrpF family.</text>
</comment>
<dbReference type="EMBL" id="RJJR01000025">
    <property type="protein sequence ID" value="RNI32706.1"/>
    <property type="molecule type" value="Genomic_DNA"/>
</dbReference>
<sequence length="209" mass="23768">MKIKVCGNTRIEQLKELSNLPIDYVGLIFYPQSPRCVVQKLDPNDFKQLKMPVTKVGVFVNASEEEIMKQVEDFGLEMVQLHGDETVSFCNKISDQLKVIKAFRITDSDANVDWLVQEYHEVCDYFLFDKGSAGLYGGTGKKFDWDLLRNSTIKKPFFLSGGIGKNDVAALKAFHHPFFYGVDVNSRFEISPGIKDLKLIKDFAEELIN</sequence>
<dbReference type="CDD" id="cd00405">
    <property type="entry name" value="PRAI"/>
    <property type="match status" value="1"/>
</dbReference>
<evidence type="ECO:0000256" key="9">
    <source>
        <dbReference type="HAMAP-Rule" id="MF_00135"/>
    </source>
</evidence>
<organism evidence="11 12">
    <name type="scientific">Hanamia caeni</name>
    <dbReference type="NCBI Taxonomy" id="2294116"/>
    <lineage>
        <taxon>Bacteria</taxon>
        <taxon>Pseudomonadati</taxon>
        <taxon>Bacteroidota</taxon>
        <taxon>Chitinophagia</taxon>
        <taxon>Chitinophagales</taxon>
        <taxon>Chitinophagaceae</taxon>
        <taxon>Hanamia</taxon>
    </lineage>
</organism>
<comment type="catalytic activity">
    <reaction evidence="1 9">
        <text>N-(5-phospho-beta-D-ribosyl)anthranilate = 1-(2-carboxyphenylamino)-1-deoxy-D-ribulose 5-phosphate</text>
        <dbReference type="Rhea" id="RHEA:21540"/>
        <dbReference type="ChEBI" id="CHEBI:18277"/>
        <dbReference type="ChEBI" id="CHEBI:58613"/>
        <dbReference type="EC" id="5.3.1.24"/>
    </reaction>
</comment>
<evidence type="ECO:0000313" key="11">
    <source>
        <dbReference type="EMBL" id="RNI32706.1"/>
    </source>
</evidence>
<dbReference type="EC" id="5.3.1.24" evidence="3 9"/>
<dbReference type="SUPFAM" id="SSF51366">
    <property type="entry name" value="Ribulose-phoshate binding barrel"/>
    <property type="match status" value="1"/>
</dbReference>
<keyword evidence="12" id="KW-1185">Reference proteome</keyword>
<dbReference type="AlphaFoldDB" id="A0A3M9N4P5"/>
<name>A0A3M9N4P5_9BACT</name>
<dbReference type="GO" id="GO:0004640">
    <property type="term" value="F:phosphoribosylanthranilate isomerase activity"/>
    <property type="evidence" value="ECO:0007669"/>
    <property type="project" value="UniProtKB-UniRule"/>
</dbReference>
<dbReference type="RefSeq" id="WP_123122550.1">
    <property type="nucleotide sequence ID" value="NZ_RJJR01000025.1"/>
</dbReference>
<feature type="domain" description="N-(5'phosphoribosyl) anthranilate isomerase (PRAI)" evidence="10">
    <location>
        <begin position="4"/>
        <end position="205"/>
    </location>
</feature>
<gene>
    <name evidence="9" type="primary">trpF</name>
    <name evidence="11" type="ORF">EFY79_20070</name>
</gene>
<dbReference type="OrthoDB" id="9786954at2"/>
<evidence type="ECO:0000256" key="5">
    <source>
        <dbReference type="ARBA" id="ARBA00022605"/>
    </source>
</evidence>
<keyword evidence="8 9" id="KW-0413">Isomerase</keyword>
<evidence type="ECO:0000259" key="10">
    <source>
        <dbReference type="Pfam" id="PF00697"/>
    </source>
</evidence>
<dbReference type="InterPro" id="IPR001240">
    <property type="entry name" value="PRAI_dom"/>
</dbReference>
<dbReference type="InterPro" id="IPR013785">
    <property type="entry name" value="Aldolase_TIM"/>
</dbReference>
<evidence type="ECO:0000256" key="7">
    <source>
        <dbReference type="ARBA" id="ARBA00023141"/>
    </source>
</evidence>
<evidence type="ECO:0000256" key="3">
    <source>
        <dbReference type="ARBA" id="ARBA00012572"/>
    </source>
</evidence>
<evidence type="ECO:0000256" key="6">
    <source>
        <dbReference type="ARBA" id="ARBA00022822"/>
    </source>
</evidence>
<keyword evidence="6 9" id="KW-0822">Tryptophan biosynthesis</keyword>
<reference evidence="11 12" key="1">
    <citation type="submission" date="2018-11" db="EMBL/GenBank/DDBJ databases">
        <title>Draft genome sequence of Ferruginibacter sp. BO-59.</title>
        <authorList>
            <person name="Im W.T."/>
        </authorList>
    </citation>
    <scope>NUCLEOTIDE SEQUENCE [LARGE SCALE GENOMIC DNA]</scope>
    <source>
        <strain evidence="11 12">BO-59</strain>
    </source>
</reference>
<evidence type="ECO:0000313" key="12">
    <source>
        <dbReference type="Proteomes" id="UP000267223"/>
    </source>
</evidence>
<dbReference type="PANTHER" id="PTHR42894">
    <property type="entry name" value="N-(5'-PHOSPHORIBOSYL)ANTHRANILATE ISOMERASE"/>
    <property type="match status" value="1"/>
</dbReference>
<dbReference type="InterPro" id="IPR044643">
    <property type="entry name" value="TrpF_fam"/>
</dbReference>
<proteinExistence type="inferred from homology"/>
<evidence type="ECO:0000256" key="2">
    <source>
        <dbReference type="ARBA" id="ARBA00004664"/>
    </source>
</evidence>
<evidence type="ECO:0000256" key="8">
    <source>
        <dbReference type="ARBA" id="ARBA00023235"/>
    </source>
</evidence>
<dbReference type="Pfam" id="PF00697">
    <property type="entry name" value="PRAI"/>
    <property type="match status" value="1"/>
</dbReference>
<dbReference type="PANTHER" id="PTHR42894:SF1">
    <property type="entry name" value="N-(5'-PHOSPHORIBOSYL)ANTHRANILATE ISOMERASE"/>
    <property type="match status" value="1"/>
</dbReference>
<dbReference type="InterPro" id="IPR011060">
    <property type="entry name" value="RibuloseP-bd_barrel"/>
</dbReference>
<keyword evidence="7 9" id="KW-0057">Aromatic amino acid biosynthesis</keyword>